<keyword evidence="3" id="KW-1185">Reference proteome</keyword>
<reference evidence="2" key="1">
    <citation type="submission" date="2024-05" db="EMBL/GenBank/DDBJ databases">
        <title>Alkalihalobacillus sp. strain MEB203 novel alkaliphilic bacterium from Lonar Lake, India.</title>
        <authorList>
            <person name="Joshi A."/>
            <person name="Thite S."/>
            <person name="Mengade P."/>
        </authorList>
    </citation>
    <scope>NUCLEOTIDE SEQUENCE</scope>
    <source>
        <strain evidence="2">MEB 203</strain>
    </source>
</reference>
<gene>
    <name evidence="2" type="ORF">N7Z68_22905</name>
</gene>
<keyword evidence="1" id="KW-1133">Transmembrane helix</keyword>
<organism evidence="2 3">
    <name type="scientific">Alkalihalobacterium chitinilyticum</name>
    <dbReference type="NCBI Taxonomy" id="2980103"/>
    <lineage>
        <taxon>Bacteria</taxon>
        <taxon>Bacillati</taxon>
        <taxon>Bacillota</taxon>
        <taxon>Bacilli</taxon>
        <taxon>Bacillales</taxon>
        <taxon>Bacillaceae</taxon>
        <taxon>Alkalihalobacterium</taxon>
    </lineage>
</organism>
<dbReference type="RefSeq" id="WP_275120745.1">
    <property type="nucleotide sequence ID" value="NZ_JAOTPO010000027.1"/>
</dbReference>
<evidence type="ECO:0000256" key="1">
    <source>
        <dbReference type="SAM" id="Phobius"/>
    </source>
</evidence>
<keyword evidence="1" id="KW-0812">Transmembrane</keyword>
<protein>
    <submittedName>
        <fullName evidence="2">Uncharacterized protein</fullName>
    </submittedName>
</protein>
<comment type="caution">
    <text evidence="2">The sequence shown here is derived from an EMBL/GenBank/DDBJ whole genome shotgun (WGS) entry which is preliminary data.</text>
</comment>
<sequence>MFNKLEKNILKTLVALVLVIIPISIIGKEYRKWLLCFFLNSYANTFVAPTLASKGFLKYPVRLFPSIFKSSIIYDYFLCSTITIWYCRTTLKDNWIRAFWKVWLFAMPQAILEVFFERNTKLIKYSKGWTGIHSLITIAAAKFTIRTTVKLMDIANSKNKA</sequence>
<feature type="transmembrane region" description="Helical" evidence="1">
    <location>
        <begin position="32"/>
        <end position="51"/>
    </location>
</feature>
<feature type="transmembrane region" description="Helical" evidence="1">
    <location>
        <begin position="9"/>
        <end position="26"/>
    </location>
</feature>
<dbReference type="NCBIfam" id="NF041644">
    <property type="entry name" value="CBO0543_fam"/>
    <property type="match status" value="1"/>
</dbReference>
<name>A0ABT5VNT9_9BACI</name>
<keyword evidence="1" id="KW-0472">Membrane</keyword>
<feature type="transmembrane region" description="Helical" evidence="1">
    <location>
        <begin position="63"/>
        <end position="86"/>
    </location>
</feature>
<accession>A0ABT5VNT9</accession>
<proteinExistence type="predicted"/>
<dbReference type="Proteomes" id="UP001148125">
    <property type="component" value="Unassembled WGS sequence"/>
</dbReference>
<evidence type="ECO:0000313" key="2">
    <source>
        <dbReference type="EMBL" id="MDE5416158.1"/>
    </source>
</evidence>
<dbReference type="EMBL" id="JAOTPO010000027">
    <property type="protein sequence ID" value="MDE5416158.1"/>
    <property type="molecule type" value="Genomic_DNA"/>
</dbReference>
<dbReference type="InterPro" id="IPR048147">
    <property type="entry name" value="CBO0543-like"/>
</dbReference>
<evidence type="ECO:0000313" key="3">
    <source>
        <dbReference type="Proteomes" id="UP001148125"/>
    </source>
</evidence>